<evidence type="ECO:0000313" key="2">
    <source>
        <dbReference type="EMBL" id="KAK7025499.1"/>
    </source>
</evidence>
<gene>
    <name evidence="2" type="ORF">VNI00_015933</name>
</gene>
<name>A0AAW0BGJ4_9AGAR</name>
<reference evidence="2 3" key="1">
    <citation type="submission" date="2024-01" db="EMBL/GenBank/DDBJ databases">
        <title>A draft genome for a cacao thread blight-causing isolate of Paramarasmius palmivorus.</title>
        <authorList>
            <person name="Baruah I.K."/>
            <person name="Bukari Y."/>
            <person name="Amoako-Attah I."/>
            <person name="Meinhardt L.W."/>
            <person name="Bailey B.A."/>
            <person name="Cohen S.P."/>
        </authorList>
    </citation>
    <scope>NUCLEOTIDE SEQUENCE [LARGE SCALE GENOMIC DNA]</scope>
    <source>
        <strain evidence="2 3">GH-12</strain>
    </source>
</reference>
<dbReference type="AlphaFoldDB" id="A0AAW0BGJ4"/>
<comment type="caution">
    <text evidence="2">The sequence shown here is derived from an EMBL/GenBank/DDBJ whole genome shotgun (WGS) entry which is preliminary data.</text>
</comment>
<dbReference type="EMBL" id="JAYKXP010000113">
    <property type="protein sequence ID" value="KAK7025499.1"/>
    <property type="molecule type" value="Genomic_DNA"/>
</dbReference>
<keyword evidence="3" id="KW-1185">Reference proteome</keyword>
<evidence type="ECO:0000256" key="1">
    <source>
        <dbReference type="SAM" id="MobiDB-lite"/>
    </source>
</evidence>
<sequence>MTHPLKHPLQRLRLHRMRHHLRRYREEFHPTFQVQLNTIIIIKATLPLHILQFNTIPSISIRLPNNPQHPVTRHRVTHSIQVTNHSSRVQSFDTRVAPTHSSRESPLNLPRHDEEDDISRLEREFSRGIFCGVLGNGSPRGRVEEFEWLSHLRTSEAPLLVVNNCMRRAGFPRLGNYLMKFLREEPFEDLSLAKSVASFIRCLSVDIREHPLAIVNRIFYHSKADMLKHGSTHYKPFEGNISVPKYASLLMGSQSPFPQSEYSEYTTQHALINWAVQRTVERVNDESAKLCRQTYFTRVPSVKVSWDLITRFNFSTSQEIIAKQAPALFSLLTTAACSEDMRLRLLEGASRTTSTRGSSTHQRGQP</sequence>
<proteinExistence type="predicted"/>
<organism evidence="2 3">
    <name type="scientific">Paramarasmius palmivorus</name>
    <dbReference type="NCBI Taxonomy" id="297713"/>
    <lineage>
        <taxon>Eukaryota</taxon>
        <taxon>Fungi</taxon>
        <taxon>Dikarya</taxon>
        <taxon>Basidiomycota</taxon>
        <taxon>Agaricomycotina</taxon>
        <taxon>Agaricomycetes</taxon>
        <taxon>Agaricomycetidae</taxon>
        <taxon>Agaricales</taxon>
        <taxon>Marasmiineae</taxon>
        <taxon>Marasmiaceae</taxon>
        <taxon>Paramarasmius</taxon>
    </lineage>
</organism>
<accession>A0AAW0BGJ4</accession>
<protein>
    <submittedName>
        <fullName evidence="2">Uncharacterized protein</fullName>
    </submittedName>
</protein>
<evidence type="ECO:0000313" key="3">
    <source>
        <dbReference type="Proteomes" id="UP001383192"/>
    </source>
</evidence>
<feature type="region of interest" description="Disordered" evidence="1">
    <location>
        <begin position="90"/>
        <end position="113"/>
    </location>
</feature>
<dbReference type="Proteomes" id="UP001383192">
    <property type="component" value="Unassembled WGS sequence"/>
</dbReference>